<proteinExistence type="predicted"/>
<accession>A0A7T7L293</accession>
<evidence type="ECO:0000313" key="2">
    <source>
        <dbReference type="Proteomes" id="UP000595636"/>
    </source>
</evidence>
<dbReference type="Gene3D" id="3.30.2000.30">
    <property type="match status" value="1"/>
</dbReference>
<dbReference type="Pfam" id="PF11367">
    <property type="entry name" value="Tail_completion_gp17"/>
    <property type="match status" value="1"/>
</dbReference>
<sequence>MSTPIPGLASLPVRDAVRVALLADAPLMDLVKGVLDWVPEKQAYPYIHMGGTVETPDNAHDRHASQTVVTLDIWSQYRGYAQALGIAARVIQALDHTPLVIVGHVHRWTRFMSMQTLTDPEPPGNIRHVPMQFRIGTEVDPA</sequence>
<protein>
    <submittedName>
        <fullName evidence="1">DUF3168 domain-containing protein</fullName>
    </submittedName>
</protein>
<evidence type="ECO:0000313" key="1">
    <source>
        <dbReference type="EMBL" id="QQM45011.1"/>
    </source>
</evidence>
<keyword evidence="2" id="KW-1185">Reference proteome</keyword>
<organism evidence="1 2">
    <name type="scientific">Streptomyces liliifuscus</name>
    <dbReference type="NCBI Taxonomy" id="2797636"/>
    <lineage>
        <taxon>Bacteria</taxon>
        <taxon>Bacillati</taxon>
        <taxon>Actinomycetota</taxon>
        <taxon>Actinomycetes</taxon>
        <taxon>Kitasatosporales</taxon>
        <taxon>Streptomycetaceae</taxon>
        <taxon>Streptomyces</taxon>
    </lineage>
</organism>
<dbReference type="Proteomes" id="UP000595636">
    <property type="component" value="Chromosome"/>
</dbReference>
<reference evidence="1 2" key="1">
    <citation type="submission" date="2020-12" db="EMBL/GenBank/DDBJ databases">
        <title>A novel species.</title>
        <authorList>
            <person name="Li K."/>
        </authorList>
    </citation>
    <scope>NUCLEOTIDE SEQUENCE [LARGE SCALE GENOMIC DNA]</scope>
    <source>
        <strain evidence="1 2">ZYC-3</strain>
    </source>
</reference>
<dbReference type="InterPro" id="IPR021508">
    <property type="entry name" value="Gp17-like"/>
</dbReference>
<dbReference type="RefSeq" id="WP_200399822.1">
    <property type="nucleotide sequence ID" value="NZ_CP066831.1"/>
</dbReference>
<dbReference type="EMBL" id="CP066831">
    <property type="protein sequence ID" value="QQM45011.1"/>
    <property type="molecule type" value="Genomic_DNA"/>
</dbReference>
<dbReference type="AlphaFoldDB" id="A0A7T7L293"/>
<dbReference type="KEGG" id="slf:JEQ17_40140"/>
<gene>
    <name evidence="1" type="ORF">JEQ17_40140</name>
</gene>
<name>A0A7T7L293_9ACTN</name>
<dbReference type="InterPro" id="IPR053745">
    <property type="entry name" value="Viral_Tail_Comp_sf"/>
</dbReference>